<dbReference type="CTD" id="20317599"/>
<dbReference type="GeneID" id="20317599"/>
<dbReference type="KEGG" id="ovi:T265_03412"/>
<keyword evidence="2" id="KW-1185">Reference proteome</keyword>
<dbReference type="Proteomes" id="UP000054324">
    <property type="component" value="Unassembled WGS sequence"/>
</dbReference>
<dbReference type="AlphaFoldDB" id="A0A074ZRI1"/>
<gene>
    <name evidence="1" type="ORF">T265_03412</name>
</gene>
<evidence type="ECO:0000313" key="1">
    <source>
        <dbReference type="EMBL" id="KER30033.1"/>
    </source>
</evidence>
<reference evidence="1 2" key="1">
    <citation type="submission" date="2013-11" db="EMBL/GenBank/DDBJ databases">
        <title>Opisthorchis viverrini - life in the bile duct.</title>
        <authorList>
            <person name="Young N.D."/>
            <person name="Nagarajan N."/>
            <person name="Lin S.J."/>
            <person name="Korhonen P.K."/>
            <person name="Jex A.R."/>
            <person name="Hall R.S."/>
            <person name="Safavi-Hemami H."/>
            <person name="Kaewkong W."/>
            <person name="Bertrand D."/>
            <person name="Gao S."/>
            <person name="Seet Q."/>
            <person name="Wongkham S."/>
            <person name="Teh B.T."/>
            <person name="Wongkham C."/>
            <person name="Intapan P.M."/>
            <person name="Maleewong W."/>
            <person name="Yang X."/>
            <person name="Hu M."/>
            <person name="Wang Z."/>
            <person name="Hofmann A."/>
            <person name="Sternberg P.W."/>
            <person name="Tan P."/>
            <person name="Wang J."/>
            <person name="Gasser R.B."/>
        </authorList>
    </citation>
    <scope>NUCLEOTIDE SEQUENCE [LARGE SCALE GENOMIC DNA]</scope>
</reference>
<accession>A0A074ZRI1</accession>
<sequence>MRRPGAAHSFAWRHHKREIQLGSRKLLTKMLKTGRRPTTDFGLLGAHQRLKHEAACCSTFSCLRTSQTRDSGGFQKSFSQRKLPTRLLKTLRQRVCSSITQQTFALIGAHQVGAVPDFYMNPNWTDSDKYTHLPSNLVFTGDSTESLEYDILQQNMLYKGHQFGFN</sequence>
<proteinExistence type="predicted"/>
<dbReference type="EMBL" id="KL596667">
    <property type="protein sequence ID" value="KER30033.1"/>
    <property type="molecule type" value="Genomic_DNA"/>
</dbReference>
<name>A0A074ZRI1_OPIVI</name>
<evidence type="ECO:0000313" key="2">
    <source>
        <dbReference type="Proteomes" id="UP000054324"/>
    </source>
</evidence>
<protein>
    <submittedName>
        <fullName evidence="1">Uncharacterized protein</fullName>
    </submittedName>
</protein>
<organism evidence="1 2">
    <name type="scientific">Opisthorchis viverrini</name>
    <name type="common">Southeast Asian liver fluke</name>
    <dbReference type="NCBI Taxonomy" id="6198"/>
    <lineage>
        <taxon>Eukaryota</taxon>
        <taxon>Metazoa</taxon>
        <taxon>Spiralia</taxon>
        <taxon>Lophotrochozoa</taxon>
        <taxon>Platyhelminthes</taxon>
        <taxon>Trematoda</taxon>
        <taxon>Digenea</taxon>
        <taxon>Opisthorchiida</taxon>
        <taxon>Opisthorchiata</taxon>
        <taxon>Opisthorchiidae</taxon>
        <taxon>Opisthorchis</taxon>
    </lineage>
</organism>
<dbReference type="OrthoDB" id="294378at2759"/>
<dbReference type="RefSeq" id="XP_009166160.1">
    <property type="nucleotide sequence ID" value="XM_009167896.1"/>
</dbReference>